<dbReference type="PROSITE" id="PS51352">
    <property type="entry name" value="THIOREDOXIN_2"/>
    <property type="match status" value="1"/>
</dbReference>
<evidence type="ECO:0000313" key="8">
    <source>
        <dbReference type="Proteomes" id="UP001595536"/>
    </source>
</evidence>
<protein>
    <submittedName>
        <fullName evidence="7">DsbA family protein</fullName>
    </submittedName>
</protein>
<dbReference type="Pfam" id="PF01323">
    <property type="entry name" value="DSBA"/>
    <property type="match status" value="1"/>
</dbReference>
<dbReference type="RefSeq" id="WP_376830554.1">
    <property type="nucleotide sequence ID" value="NZ_JBHLWR010000006.1"/>
</dbReference>
<evidence type="ECO:0000256" key="1">
    <source>
        <dbReference type="ARBA" id="ARBA00022729"/>
    </source>
</evidence>
<evidence type="ECO:0000256" key="5">
    <source>
        <dbReference type="SAM" id="SignalP"/>
    </source>
</evidence>
<dbReference type="CDD" id="cd03023">
    <property type="entry name" value="DsbA_Com1_like"/>
    <property type="match status" value="1"/>
</dbReference>
<reference evidence="8" key="1">
    <citation type="journal article" date="2019" name="Int. J. Syst. Evol. Microbiol.">
        <title>The Global Catalogue of Microorganisms (GCM) 10K type strain sequencing project: providing services to taxonomists for standard genome sequencing and annotation.</title>
        <authorList>
            <consortium name="The Broad Institute Genomics Platform"/>
            <consortium name="The Broad Institute Genome Sequencing Center for Infectious Disease"/>
            <person name="Wu L."/>
            <person name="Ma J."/>
        </authorList>
    </citation>
    <scope>NUCLEOTIDE SEQUENCE [LARGE SCALE GENOMIC DNA]</scope>
    <source>
        <strain evidence="8">CCM 7941</strain>
    </source>
</reference>
<feature type="signal peptide" evidence="5">
    <location>
        <begin position="1"/>
        <end position="36"/>
    </location>
</feature>
<evidence type="ECO:0000256" key="2">
    <source>
        <dbReference type="ARBA" id="ARBA00023002"/>
    </source>
</evidence>
<dbReference type="PANTHER" id="PTHR13887:SF14">
    <property type="entry name" value="DISULFIDE BOND FORMATION PROTEIN D"/>
    <property type="match status" value="1"/>
</dbReference>
<dbReference type="InterPro" id="IPR041205">
    <property type="entry name" value="ScsC_N"/>
</dbReference>
<feature type="chain" id="PRO_5047263589" evidence="5">
    <location>
        <begin position="37"/>
        <end position="275"/>
    </location>
</feature>
<keyword evidence="2" id="KW-0560">Oxidoreductase</keyword>
<dbReference type="InterPro" id="IPR013766">
    <property type="entry name" value="Thioredoxin_domain"/>
</dbReference>
<organism evidence="7 8">
    <name type="scientific">Camelimonas abortus</name>
    <dbReference type="NCBI Taxonomy" id="1017184"/>
    <lineage>
        <taxon>Bacteria</taxon>
        <taxon>Pseudomonadati</taxon>
        <taxon>Pseudomonadota</taxon>
        <taxon>Alphaproteobacteria</taxon>
        <taxon>Hyphomicrobiales</taxon>
        <taxon>Chelatococcaceae</taxon>
        <taxon>Camelimonas</taxon>
    </lineage>
</organism>
<dbReference type="EMBL" id="JBHRUV010000022">
    <property type="protein sequence ID" value="MFC3265862.1"/>
    <property type="molecule type" value="Genomic_DNA"/>
</dbReference>
<keyword evidence="4" id="KW-0676">Redox-active center</keyword>
<evidence type="ECO:0000259" key="6">
    <source>
        <dbReference type="PROSITE" id="PS51352"/>
    </source>
</evidence>
<gene>
    <name evidence="7" type="ORF">ACFOEX_05770</name>
</gene>
<dbReference type="SUPFAM" id="SSF52833">
    <property type="entry name" value="Thioredoxin-like"/>
    <property type="match status" value="1"/>
</dbReference>
<dbReference type="Gene3D" id="3.40.30.10">
    <property type="entry name" value="Glutaredoxin"/>
    <property type="match status" value="1"/>
</dbReference>
<feature type="domain" description="Thioredoxin" evidence="6">
    <location>
        <begin position="36"/>
        <end position="268"/>
    </location>
</feature>
<proteinExistence type="predicted"/>
<dbReference type="Proteomes" id="UP001595536">
    <property type="component" value="Unassembled WGS sequence"/>
</dbReference>
<keyword evidence="8" id="KW-1185">Reference proteome</keyword>
<evidence type="ECO:0000256" key="3">
    <source>
        <dbReference type="ARBA" id="ARBA00023157"/>
    </source>
</evidence>
<keyword evidence="1 5" id="KW-0732">Signal</keyword>
<dbReference type="InterPro" id="IPR001853">
    <property type="entry name" value="DSBA-like_thioredoxin_dom"/>
</dbReference>
<evidence type="ECO:0000313" key="7">
    <source>
        <dbReference type="EMBL" id="MFC3265862.1"/>
    </source>
</evidence>
<accession>A0ABV7LD87</accession>
<dbReference type="InterPro" id="IPR036249">
    <property type="entry name" value="Thioredoxin-like_sf"/>
</dbReference>
<evidence type="ECO:0000256" key="4">
    <source>
        <dbReference type="ARBA" id="ARBA00023284"/>
    </source>
</evidence>
<dbReference type="PANTHER" id="PTHR13887">
    <property type="entry name" value="GLUTATHIONE S-TRANSFERASE KAPPA"/>
    <property type="match status" value="1"/>
</dbReference>
<comment type="caution">
    <text evidence="7">The sequence shown here is derived from an EMBL/GenBank/DDBJ whole genome shotgun (WGS) entry which is preliminary data.</text>
</comment>
<name>A0ABV7LD87_9HYPH</name>
<dbReference type="Pfam" id="PF18312">
    <property type="entry name" value="ScsC_N"/>
    <property type="match status" value="1"/>
</dbReference>
<sequence length="275" mass="29651">MLNDRPVFAPVRRKGAWRRKAAAGLLCAMTAAGGLAAIAPRAVAQEFTPAQKKEIEALVRNYILQNPEVLQEAMNALEQRQEEARAERRSQTLAAQRDRVFAPAGAVVAGDPQGDVTLVEFFDYNCGFCKRSLADLERLMKADRRLKIVLRDLPVLGQGSLDAARVAVAAQKQLSGPKAFEYHARLMKVNGRVGKEQAEAVAREMGLDMDRLAKDAQSDATLEVLKENHALAQLLDVNGTPAFVVGDTVIPGAVGHAALEQVIGSVRKCGKASCG</sequence>
<keyword evidence="3" id="KW-1015">Disulfide bond</keyword>